<feature type="transmembrane region" description="Helical" evidence="9">
    <location>
        <begin position="57"/>
        <end position="75"/>
    </location>
</feature>
<feature type="transmembrane region" description="Helical" evidence="9">
    <location>
        <begin position="28"/>
        <end position="45"/>
    </location>
</feature>
<dbReference type="Gene3D" id="3.30.565.10">
    <property type="entry name" value="Histidine kinase-like ATPase, C-terminal domain"/>
    <property type="match status" value="1"/>
</dbReference>
<evidence type="ECO:0000313" key="12">
    <source>
        <dbReference type="EMBL" id="GAA3530617.1"/>
    </source>
</evidence>
<dbReference type="PANTHER" id="PTHR24421:SF10">
    <property type="entry name" value="NITRATE_NITRITE SENSOR PROTEIN NARQ"/>
    <property type="match status" value="1"/>
</dbReference>
<proteinExistence type="predicted"/>
<evidence type="ECO:0000256" key="1">
    <source>
        <dbReference type="ARBA" id="ARBA00000085"/>
    </source>
</evidence>
<dbReference type="Proteomes" id="UP001500630">
    <property type="component" value="Unassembled WGS sequence"/>
</dbReference>
<keyword evidence="3" id="KW-0597">Phosphoprotein</keyword>
<evidence type="ECO:0000259" key="11">
    <source>
        <dbReference type="Pfam" id="PF07730"/>
    </source>
</evidence>
<feature type="domain" description="Signal transduction histidine kinase subgroup 3 dimerisation and phosphoacceptor" evidence="11">
    <location>
        <begin position="190"/>
        <end position="256"/>
    </location>
</feature>
<evidence type="ECO:0000256" key="5">
    <source>
        <dbReference type="ARBA" id="ARBA00022741"/>
    </source>
</evidence>
<dbReference type="InterPro" id="IPR011712">
    <property type="entry name" value="Sig_transdc_His_kin_sub3_dim/P"/>
</dbReference>
<keyword evidence="9" id="KW-0812">Transmembrane</keyword>
<keyword evidence="7" id="KW-0067">ATP-binding</keyword>
<feature type="domain" description="Histidine kinase/HSP90-like ATPase" evidence="10">
    <location>
        <begin position="298"/>
        <end position="387"/>
    </location>
</feature>
<organism evidence="12 13">
    <name type="scientific">Nonomuraea rosea</name>
    <dbReference type="NCBI Taxonomy" id="638574"/>
    <lineage>
        <taxon>Bacteria</taxon>
        <taxon>Bacillati</taxon>
        <taxon>Actinomycetota</taxon>
        <taxon>Actinomycetes</taxon>
        <taxon>Streptosporangiales</taxon>
        <taxon>Streptosporangiaceae</taxon>
        <taxon>Nonomuraea</taxon>
    </lineage>
</organism>
<keyword evidence="5" id="KW-0547">Nucleotide-binding</keyword>
<feature type="transmembrane region" description="Helical" evidence="9">
    <location>
        <begin position="81"/>
        <end position="101"/>
    </location>
</feature>
<dbReference type="EC" id="2.7.13.3" evidence="2"/>
<evidence type="ECO:0000256" key="7">
    <source>
        <dbReference type="ARBA" id="ARBA00022840"/>
    </source>
</evidence>
<sequence>MTVLSAGVAGVIGGSSLGGVRVLGRWAGVAAEVGLGAGFAAALALQAYRLSVSWGGGYWVFGCAAGTVVCSIALARRLDRLWAAVAGLAVAAVAVVVAWTAGLPGEPSPAMSLGLSVLVGSAVRTLPVVPACAVAAGGLAVAAGGLTASSGPTLTLLGGLGWLAAVAIGLTPRLLAARRRAITDRVRRSERLTLARELHDVVAHHVTSVVLQAQAAQIRARKHPEQVAGSLADIEAAGSDALAATRKVVGLLRDGEEVAAAVPGPALLRELVERFNGPAVRLRLPDGEPAWPREVAGTVHRVVQESLTNVSRHAPHARSVTVGVTQDRDTLTVEVVDDAAPAAGRPSGAGGYGLVGMRERVEGLGGSLRTGPRPEGGWSVLATVPLPSGTRR</sequence>
<evidence type="ECO:0000256" key="2">
    <source>
        <dbReference type="ARBA" id="ARBA00012438"/>
    </source>
</evidence>
<keyword evidence="9" id="KW-0472">Membrane</keyword>
<dbReference type="RefSeq" id="WP_345558511.1">
    <property type="nucleotide sequence ID" value="NZ_BAABDQ010000001.1"/>
</dbReference>
<evidence type="ECO:0000256" key="9">
    <source>
        <dbReference type="SAM" id="Phobius"/>
    </source>
</evidence>
<comment type="catalytic activity">
    <reaction evidence="1">
        <text>ATP + protein L-histidine = ADP + protein N-phospho-L-histidine.</text>
        <dbReference type="EC" id="2.7.13.3"/>
    </reaction>
</comment>
<dbReference type="SUPFAM" id="SSF55874">
    <property type="entry name" value="ATPase domain of HSP90 chaperone/DNA topoisomerase II/histidine kinase"/>
    <property type="match status" value="1"/>
</dbReference>
<evidence type="ECO:0000256" key="8">
    <source>
        <dbReference type="ARBA" id="ARBA00023012"/>
    </source>
</evidence>
<dbReference type="InterPro" id="IPR050482">
    <property type="entry name" value="Sensor_HK_TwoCompSys"/>
</dbReference>
<dbReference type="EMBL" id="BAABDQ010000001">
    <property type="protein sequence ID" value="GAA3530617.1"/>
    <property type="molecule type" value="Genomic_DNA"/>
</dbReference>
<keyword evidence="8" id="KW-0902">Two-component regulatory system</keyword>
<dbReference type="InterPro" id="IPR003594">
    <property type="entry name" value="HATPase_dom"/>
</dbReference>
<dbReference type="Pfam" id="PF07730">
    <property type="entry name" value="HisKA_3"/>
    <property type="match status" value="1"/>
</dbReference>
<dbReference type="Pfam" id="PF02518">
    <property type="entry name" value="HATPase_c"/>
    <property type="match status" value="1"/>
</dbReference>
<evidence type="ECO:0000256" key="6">
    <source>
        <dbReference type="ARBA" id="ARBA00022777"/>
    </source>
</evidence>
<keyword evidence="4" id="KW-0808">Transferase</keyword>
<evidence type="ECO:0000313" key="13">
    <source>
        <dbReference type="Proteomes" id="UP001500630"/>
    </source>
</evidence>
<keyword evidence="9" id="KW-1133">Transmembrane helix</keyword>
<protein>
    <recommendedName>
        <fullName evidence="2">histidine kinase</fullName>
        <ecNumber evidence="2">2.7.13.3</ecNumber>
    </recommendedName>
</protein>
<reference evidence="13" key="1">
    <citation type="journal article" date="2019" name="Int. J. Syst. Evol. Microbiol.">
        <title>The Global Catalogue of Microorganisms (GCM) 10K type strain sequencing project: providing services to taxonomists for standard genome sequencing and annotation.</title>
        <authorList>
            <consortium name="The Broad Institute Genomics Platform"/>
            <consortium name="The Broad Institute Genome Sequencing Center for Infectious Disease"/>
            <person name="Wu L."/>
            <person name="Ma J."/>
        </authorList>
    </citation>
    <scope>NUCLEOTIDE SEQUENCE [LARGE SCALE GENOMIC DNA]</scope>
    <source>
        <strain evidence="13">JCM 17326</strain>
    </source>
</reference>
<accession>A0ABP6VB01</accession>
<feature type="transmembrane region" description="Helical" evidence="9">
    <location>
        <begin position="154"/>
        <end position="175"/>
    </location>
</feature>
<keyword evidence="6" id="KW-0418">Kinase</keyword>
<dbReference type="PANTHER" id="PTHR24421">
    <property type="entry name" value="NITRATE/NITRITE SENSOR PROTEIN NARX-RELATED"/>
    <property type="match status" value="1"/>
</dbReference>
<evidence type="ECO:0000256" key="3">
    <source>
        <dbReference type="ARBA" id="ARBA00022553"/>
    </source>
</evidence>
<dbReference type="InterPro" id="IPR036890">
    <property type="entry name" value="HATPase_C_sf"/>
</dbReference>
<dbReference type="CDD" id="cd16917">
    <property type="entry name" value="HATPase_UhpB-NarQ-NarX-like"/>
    <property type="match status" value="1"/>
</dbReference>
<evidence type="ECO:0000259" key="10">
    <source>
        <dbReference type="Pfam" id="PF02518"/>
    </source>
</evidence>
<keyword evidence="13" id="KW-1185">Reference proteome</keyword>
<evidence type="ECO:0000256" key="4">
    <source>
        <dbReference type="ARBA" id="ARBA00022679"/>
    </source>
</evidence>
<dbReference type="Gene3D" id="1.20.5.1930">
    <property type="match status" value="1"/>
</dbReference>
<gene>
    <name evidence="12" type="ORF">GCM10022419_007030</name>
</gene>
<name>A0ABP6VB01_9ACTN</name>
<comment type="caution">
    <text evidence="12">The sequence shown here is derived from an EMBL/GenBank/DDBJ whole genome shotgun (WGS) entry which is preliminary data.</text>
</comment>